<keyword evidence="3" id="KW-1003">Cell membrane</keyword>
<dbReference type="PROSITE" id="PS50893">
    <property type="entry name" value="ABC_TRANSPORTER_2"/>
    <property type="match status" value="2"/>
</dbReference>
<dbReference type="SMART" id="SM00382">
    <property type="entry name" value="AAA"/>
    <property type="match status" value="1"/>
</dbReference>
<dbReference type="InterPro" id="IPR003439">
    <property type="entry name" value="ABC_transporter-like_ATP-bd"/>
</dbReference>
<dbReference type="PROSITE" id="PS00211">
    <property type="entry name" value="ABC_TRANSPORTER_1"/>
    <property type="match status" value="2"/>
</dbReference>
<accession>A0A2K8NVI2</accession>
<keyword evidence="5" id="KW-0547">Nucleotide-binding</keyword>
<dbReference type="Gene3D" id="3.40.50.300">
    <property type="entry name" value="P-loop containing nucleotide triphosphate hydrolases"/>
    <property type="match status" value="2"/>
</dbReference>
<evidence type="ECO:0000256" key="1">
    <source>
        <dbReference type="ARBA" id="ARBA00004202"/>
    </source>
</evidence>
<keyword evidence="4" id="KW-0677">Repeat</keyword>
<keyword evidence="8" id="KW-0472">Membrane</keyword>
<proteinExistence type="predicted"/>
<evidence type="ECO:0000256" key="8">
    <source>
        <dbReference type="ARBA" id="ARBA00023136"/>
    </source>
</evidence>
<dbReference type="InterPro" id="IPR050107">
    <property type="entry name" value="ABC_carbohydrate_import_ATPase"/>
</dbReference>
<dbReference type="OrthoDB" id="9771863at2"/>
<keyword evidence="7" id="KW-1278">Translocase</keyword>
<keyword evidence="6 9" id="KW-0067">ATP-binding</keyword>
<dbReference type="EMBL" id="CP024962">
    <property type="protein sequence ID" value="ATZ16643.1"/>
    <property type="molecule type" value="Genomic_DNA"/>
</dbReference>
<name>A0A2K8NVI2_9MOLU</name>
<gene>
    <name evidence="9" type="ORF">EFREU_v1c06230</name>
</gene>
<protein>
    <submittedName>
        <fullName evidence="9">Ribose/galactose ABC transporter ATP-binding protein</fullName>
    </submittedName>
</protein>
<dbReference type="FunFam" id="3.40.50.300:FF:000127">
    <property type="entry name" value="Ribose import ATP-binding protein RbsA"/>
    <property type="match status" value="1"/>
</dbReference>
<dbReference type="InterPro" id="IPR027417">
    <property type="entry name" value="P-loop_NTPase"/>
</dbReference>
<comment type="subcellular location">
    <subcellularLocation>
        <location evidence="1">Cell membrane</location>
        <topology evidence="1">Peripheral membrane protein</topology>
    </subcellularLocation>
</comment>
<dbReference type="SUPFAM" id="SSF52540">
    <property type="entry name" value="P-loop containing nucleoside triphosphate hydrolases"/>
    <property type="match status" value="2"/>
</dbReference>
<evidence type="ECO:0000313" key="10">
    <source>
        <dbReference type="Proteomes" id="UP000232222"/>
    </source>
</evidence>
<reference evidence="9 10" key="1">
    <citation type="submission" date="2017-11" db="EMBL/GenBank/DDBJ databases">
        <title>Genome sequence of Entomoplasma freundtii BARC 318 (ATCC 51999).</title>
        <authorList>
            <person name="Lo W.-S."/>
            <person name="Gasparich G.E."/>
            <person name="Kuo C.-H."/>
        </authorList>
    </citation>
    <scope>NUCLEOTIDE SEQUENCE [LARGE SCALE GENOMIC DNA]</scope>
    <source>
        <strain evidence="9 10">BARC 318</strain>
    </source>
</reference>
<evidence type="ECO:0000256" key="2">
    <source>
        <dbReference type="ARBA" id="ARBA00022448"/>
    </source>
</evidence>
<dbReference type="InterPro" id="IPR017871">
    <property type="entry name" value="ABC_transporter-like_CS"/>
</dbReference>
<sequence>MEKRDYAVEMVNVTKTFINGTIVANKNVNLKVKKGEIHALVGENGAGKSTLMSILFGLYQPTSGEIWINGKPVVISGPVKATKLGIGMVHQHFKLVEVNTVWQNIALGNEEVIGGIFLDSVKIKQDLTKIMEQYELFVDLDAKIENISVGMQQRVEILKILYRQANILVFDEPTAVLTPSEIKSFLKIVENLKKSGKTIIFISHKMDEIKQIADRATVIKLGENVGDFVVKDLKGDELAEAMVGRKLAEIKNNYAPFEQNEVILDILNLTVRKITNPKLNGLENFSLKVHAGEIVAIAGVEGNGQRELVEAITGLVKPVAGGIVYKDLNIVDVTIKERYKMGMSHIPEDRHKYGLLLDLPISQNIILQNIGEKPFSEYGFINQNQVNLVASEIINDFDIRGARNGKAIARGLSGGNQQKAIVGRELRRKHDLLIVVQPTRGLDIGAIEYIHNQILKEKEKGTAVLLVSYELNEVMALADTIAVLNEGHLTGIVPGKGAQKTTLGKLMAGQMLKNGGKTNAASSKTLSPE</sequence>
<evidence type="ECO:0000256" key="7">
    <source>
        <dbReference type="ARBA" id="ARBA00022967"/>
    </source>
</evidence>
<dbReference type="KEGG" id="efr:EFREU_v1c06230"/>
<dbReference type="InterPro" id="IPR003593">
    <property type="entry name" value="AAA+_ATPase"/>
</dbReference>
<dbReference type="CDD" id="cd03215">
    <property type="entry name" value="ABC_Carb_Monos_II"/>
    <property type="match status" value="1"/>
</dbReference>
<keyword evidence="10" id="KW-1185">Reference proteome</keyword>
<dbReference type="GO" id="GO:0016887">
    <property type="term" value="F:ATP hydrolysis activity"/>
    <property type="evidence" value="ECO:0007669"/>
    <property type="project" value="InterPro"/>
</dbReference>
<dbReference type="RefSeq" id="WP_100609719.1">
    <property type="nucleotide sequence ID" value="NZ_CP024962.1"/>
</dbReference>
<evidence type="ECO:0000256" key="4">
    <source>
        <dbReference type="ARBA" id="ARBA00022737"/>
    </source>
</evidence>
<evidence type="ECO:0000256" key="3">
    <source>
        <dbReference type="ARBA" id="ARBA00022475"/>
    </source>
</evidence>
<evidence type="ECO:0000256" key="6">
    <source>
        <dbReference type="ARBA" id="ARBA00022840"/>
    </source>
</evidence>
<dbReference type="AlphaFoldDB" id="A0A2K8NVI2"/>
<dbReference type="Proteomes" id="UP000232222">
    <property type="component" value="Chromosome"/>
</dbReference>
<keyword evidence="2" id="KW-0813">Transport</keyword>
<dbReference type="PANTHER" id="PTHR43790:SF4">
    <property type="entry name" value="GUANOSINE IMPORT ATP-BINDING PROTEIN NUPO"/>
    <property type="match status" value="1"/>
</dbReference>
<evidence type="ECO:0000313" key="9">
    <source>
        <dbReference type="EMBL" id="ATZ16643.1"/>
    </source>
</evidence>
<dbReference type="CDD" id="cd03216">
    <property type="entry name" value="ABC_Carb_Monos_I"/>
    <property type="match status" value="1"/>
</dbReference>
<evidence type="ECO:0000256" key="5">
    <source>
        <dbReference type="ARBA" id="ARBA00022741"/>
    </source>
</evidence>
<dbReference type="GO" id="GO:0005524">
    <property type="term" value="F:ATP binding"/>
    <property type="evidence" value="ECO:0007669"/>
    <property type="project" value="UniProtKB-KW"/>
</dbReference>
<dbReference type="GO" id="GO:0005886">
    <property type="term" value="C:plasma membrane"/>
    <property type="evidence" value="ECO:0007669"/>
    <property type="project" value="UniProtKB-SubCell"/>
</dbReference>
<dbReference type="PANTHER" id="PTHR43790">
    <property type="entry name" value="CARBOHYDRATE TRANSPORT ATP-BINDING PROTEIN MG119-RELATED"/>
    <property type="match status" value="1"/>
</dbReference>
<organism evidence="9 10">
    <name type="scientific">Entomoplasma freundtii</name>
    <dbReference type="NCBI Taxonomy" id="74700"/>
    <lineage>
        <taxon>Bacteria</taxon>
        <taxon>Bacillati</taxon>
        <taxon>Mycoplasmatota</taxon>
        <taxon>Mollicutes</taxon>
        <taxon>Entomoplasmatales</taxon>
        <taxon>Entomoplasmataceae</taxon>
        <taxon>Entomoplasma</taxon>
    </lineage>
</organism>
<dbReference type="Pfam" id="PF00005">
    <property type="entry name" value="ABC_tran"/>
    <property type="match status" value="2"/>
</dbReference>